<dbReference type="Proteomes" id="UP000243499">
    <property type="component" value="Chromosome 6"/>
</dbReference>
<sequence length="116" mass="12298">MYCNISLISSNVDGNLPLPDWIGASAGWKTMPSLGASFGTPLPASATCLAASSSCIRISASGQNRNAIPRRRARIPSLGRWRRRSEQGTIPPSCPPSPSPAAAVQRSPTAAYEERF</sequence>
<dbReference type="AlphaFoldDB" id="A0A2S3HZQ5"/>
<organism evidence="2">
    <name type="scientific">Panicum hallii</name>
    <dbReference type="NCBI Taxonomy" id="206008"/>
    <lineage>
        <taxon>Eukaryota</taxon>
        <taxon>Viridiplantae</taxon>
        <taxon>Streptophyta</taxon>
        <taxon>Embryophyta</taxon>
        <taxon>Tracheophyta</taxon>
        <taxon>Spermatophyta</taxon>
        <taxon>Magnoliopsida</taxon>
        <taxon>Liliopsida</taxon>
        <taxon>Poales</taxon>
        <taxon>Poaceae</taxon>
        <taxon>PACMAD clade</taxon>
        <taxon>Panicoideae</taxon>
        <taxon>Panicodae</taxon>
        <taxon>Paniceae</taxon>
        <taxon>Panicinae</taxon>
        <taxon>Panicum</taxon>
        <taxon>Panicum sect. Panicum</taxon>
    </lineage>
</organism>
<reference evidence="2" key="1">
    <citation type="submission" date="2018-04" db="EMBL/GenBank/DDBJ databases">
        <title>WGS assembly of Panicum hallii.</title>
        <authorList>
            <person name="Lovell J."/>
            <person name="Jenkins J."/>
            <person name="Lowry D."/>
            <person name="Mamidi S."/>
            <person name="Sreedasyam A."/>
            <person name="Weng X."/>
            <person name="Barry K."/>
            <person name="Bonette J."/>
            <person name="Campitelli B."/>
            <person name="Daum C."/>
            <person name="Gordon S."/>
            <person name="Gould B."/>
            <person name="Lipzen A."/>
            <person name="Macqueen A."/>
            <person name="Palacio-Mejia J."/>
            <person name="Plott C."/>
            <person name="Shakirov E."/>
            <person name="Shu S."/>
            <person name="Yoshinaga Y."/>
            <person name="Zane M."/>
            <person name="Rokhsar D."/>
            <person name="Grimwood J."/>
            <person name="Schmutz J."/>
            <person name="Juenger T."/>
        </authorList>
    </citation>
    <scope>NUCLEOTIDE SEQUENCE [LARGE SCALE GENOMIC DNA]</scope>
    <source>
        <strain evidence="2">FIL2</strain>
    </source>
</reference>
<proteinExistence type="predicted"/>
<feature type="region of interest" description="Disordered" evidence="1">
    <location>
        <begin position="67"/>
        <end position="116"/>
    </location>
</feature>
<dbReference type="Gramene" id="PAN33277">
    <property type="protein sequence ID" value="PAN33277"/>
    <property type="gene ID" value="PAHAL_6G013300"/>
</dbReference>
<dbReference type="EMBL" id="CM008051">
    <property type="protein sequence ID" value="PAN33277.2"/>
    <property type="molecule type" value="Genomic_DNA"/>
</dbReference>
<protein>
    <submittedName>
        <fullName evidence="2">Uncharacterized protein</fullName>
    </submittedName>
</protein>
<accession>A0A2S3HZQ5</accession>
<gene>
    <name evidence="2" type="ORF">PAHAL_6G013300</name>
</gene>
<name>A0A2S3HZQ5_9POAL</name>
<evidence type="ECO:0000256" key="1">
    <source>
        <dbReference type="SAM" id="MobiDB-lite"/>
    </source>
</evidence>
<evidence type="ECO:0000313" key="2">
    <source>
        <dbReference type="EMBL" id="PAN33277.2"/>
    </source>
</evidence>